<gene>
    <name evidence="3" type="ORF">ATSB10_21750</name>
</gene>
<keyword evidence="1" id="KW-0732">Signal</keyword>
<dbReference type="Pfam" id="PF04972">
    <property type="entry name" value="BON"/>
    <property type="match status" value="1"/>
</dbReference>
<dbReference type="PROSITE" id="PS50914">
    <property type="entry name" value="BON"/>
    <property type="match status" value="1"/>
</dbReference>
<evidence type="ECO:0000313" key="4">
    <source>
        <dbReference type="Proteomes" id="UP000077255"/>
    </source>
</evidence>
<dbReference type="RefSeq" id="WP_063672671.1">
    <property type="nucleotide sequence ID" value="NZ_CP014841.1"/>
</dbReference>
<dbReference type="InterPro" id="IPR007055">
    <property type="entry name" value="BON_dom"/>
</dbReference>
<keyword evidence="4" id="KW-1185">Reference proteome</keyword>
<evidence type="ECO:0000256" key="1">
    <source>
        <dbReference type="SAM" id="SignalP"/>
    </source>
</evidence>
<dbReference type="PANTHER" id="PTHR34606:SF15">
    <property type="entry name" value="BON DOMAIN-CONTAINING PROTEIN"/>
    <property type="match status" value="1"/>
</dbReference>
<feature type="chain" id="PRO_5007823216" description="BON domain-containing protein" evidence="1">
    <location>
        <begin position="30"/>
        <end position="122"/>
    </location>
</feature>
<dbReference type="SMART" id="SM00749">
    <property type="entry name" value="BON"/>
    <property type="match status" value="1"/>
</dbReference>
<dbReference type="AlphaFoldDB" id="A0A161J259"/>
<name>A0A161J259_9GAMM</name>
<sequence>MRHSLIRKNLIALSLIAAFGALPVTQASAQDTSAKTEMKSDMHQMERATSDTWITTKVKSEFATTKGVDATDISVTTKHGHVTLSGTVSGDSEITAAKEVAMKVKGVKSVDTSGLKITGHDD</sequence>
<reference evidence="3 4" key="1">
    <citation type="submission" date="2016-02" db="EMBL/GenBank/DDBJ databases">
        <title>Complete genome sequencing and analysis of ATSB10, Dyella thiooxydans isolated from rhizosphere soil of sunflower (Helianthus annuus L.).</title>
        <authorList>
            <person name="Lee Y."/>
            <person name="Hwangbo K."/>
            <person name="Chung H."/>
            <person name="Yoo J."/>
            <person name="Kim K.Y."/>
            <person name="Sa T.M."/>
            <person name="Um Y."/>
            <person name="Madhaiyan M."/>
        </authorList>
    </citation>
    <scope>NUCLEOTIDE SEQUENCE [LARGE SCALE GENOMIC DNA]</scope>
    <source>
        <strain evidence="3 4">ATSB10</strain>
    </source>
</reference>
<proteinExistence type="predicted"/>
<dbReference type="EMBL" id="CP014841">
    <property type="protein sequence ID" value="AND69629.1"/>
    <property type="molecule type" value="Genomic_DNA"/>
</dbReference>
<feature type="domain" description="BON" evidence="2">
    <location>
        <begin position="50"/>
        <end position="119"/>
    </location>
</feature>
<accession>A0A161J259</accession>
<dbReference type="Proteomes" id="UP000077255">
    <property type="component" value="Chromosome"/>
</dbReference>
<dbReference type="PATRIC" id="fig|445710.3.peg.2173"/>
<dbReference type="PANTHER" id="PTHR34606">
    <property type="entry name" value="BON DOMAIN-CONTAINING PROTEIN"/>
    <property type="match status" value="1"/>
</dbReference>
<dbReference type="InterPro" id="IPR051686">
    <property type="entry name" value="Lipoprotein_DolP"/>
</dbReference>
<dbReference type="STRING" id="445710.ATSB10_21750"/>
<dbReference type="OrthoDB" id="8910395at2"/>
<evidence type="ECO:0000313" key="3">
    <source>
        <dbReference type="EMBL" id="AND69629.1"/>
    </source>
</evidence>
<dbReference type="InterPro" id="IPR014004">
    <property type="entry name" value="Transpt-assoc_nodulatn_dom_bac"/>
</dbReference>
<dbReference type="KEGG" id="dtx:ATSB10_21750"/>
<dbReference type="Gene3D" id="3.30.1340.30">
    <property type="match status" value="1"/>
</dbReference>
<feature type="signal peptide" evidence="1">
    <location>
        <begin position="1"/>
        <end position="29"/>
    </location>
</feature>
<evidence type="ECO:0000259" key="2">
    <source>
        <dbReference type="PROSITE" id="PS50914"/>
    </source>
</evidence>
<organism evidence="3 4">
    <name type="scientific">Dyella thiooxydans</name>
    <dbReference type="NCBI Taxonomy" id="445710"/>
    <lineage>
        <taxon>Bacteria</taxon>
        <taxon>Pseudomonadati</taxon>
        <taxon>Pseudomonadota</taxon>
        <taxon>Gammaproteobacteria</taxon>
        <taxon>Lysobacterales</taxon>
        <taxon>Rhodanobacteraceae</taxon>
        <taxon>Dyella</taxon>
    </lineage>
</organism>
<protein>
    <recommendedName>
        <fullName evidence="2">BON domain-containing protein</fullName>
    </recommendedName>
</protein>